<name>A0A8S2V5L6_9BILA</name>
<reference evidence="1" key="1">
    <citation type="submission" date="2021-02" db="EMBL/GenBank/DDBJ databases">
        <authorList>
            <person name="Nowell W R."/>
        </authorList>
    </citation>
    <scope>NUCLEOTIDE SEQUENCE</scope>
</reference>
<proteinExistence type="predicted"/>
<dbReference type="EMBL" id="CAJOBC010088497">
    <property type="protein sequence ID" value="CAF4369425.1"/>
    <property type="molecule type" value="Genomic_DNA"/>
</dbReference>
<dbReference type="Proteomes" id="UP000681722">
    <property type="component" value="Unassembled WGS sequence"/>
</dbReference>
<gene>
    <name evidence="1" type="ORF">SRO942_LOCUS37758</name>
</gene>
<sequence>MENERKDTIIPLHNVNDRLQVVFGISERSVYRLRSELKRLKQEETARFRRISSASSSSSVTTVLPTPPSPMKHNARRRKVHVTELQKDTIRLTFHLLLEDRVYPTLENLLSTLLAQEDFPVTSKTSLQRELKEMGFKYGQTGQCSDGCNCVSGISSRILQKFE</sequence>
<dbReference type="AlphaFoldDB" id="A0A8S2V5L6"/>
<protein>
    <submittedName>
        <fullName evidence="1">Uncharacterized protein</fullName>
    </submittedName>
</protein>
<evidence type="ECO:0000313" key="2">
    <source>
        <dbReference type="Proteomes" id="UP000681722"/>
    </source>
</evidence>
<evidence type="ECO:0000313" key="1">
    <source>
        <dbReference type="EMBL" id="CAF4369425.1"/>
    </source>
</evidence>
<accession>A0A8S2V5L6</accession>
<comment type="caution">
    <text evidence="1">The sequence shown here is derived from an EMBL/GenBank/DDBJ whole genome shotgun (WGS) entry which is preliminary data.</text>
</comment>
<organism evidence="1 2">
    <name type="scientific">Didymodactylos carnosus</name>
    <dbReference type="NCBI Taxonomy" id="1234261"/>
    <lineage>
        <taxon>Eukaryota</taxon>
        <taxon>Metazoa</taxon>
        <taxon>Spiralia</taxon>
        <taxon>Gnathifera</taxon>
        <taxon>Rotifera</taxon>
        <taxon>Eurotatoria</taxon>
        <taxon>Bdelloidea</taxon>
        <taxon>Philodinida</taxon>
        <taxon>Philodinidae</taxon>
        <taxon>Didymodactylos</taxon>
    </lineage>
</organism>